<feature type="region of interest" description="Disordered" evidence="1">
    <location>
        <begin position="1"/>
        <end position="30"/>
    </location>
</feature>
<proteinExistence type="predicted"/>
<dbReference type="OrthoDB" id="2134824at2"/>
<gene>
    <name evidence="3" type="ORF">EF384_07180</name>
</gene>
<keyword evidence="2" id="KW-0812">Transmembrane</keyword>
<keyword evidence="4" id="KW-1185">Reference proteome</keyword>
<dbReference type="RefSeq" id="WP_123780672.1">
    <property type="nucleotide sequence ID" value="NZ_RKMG01000023.1"/>
</dbReference>
<dbReference type="Proteomes" id="UP000273977">
    <property type="component" value="Unassembled WGS sequence"/>
</dbReference>
<organism evidence="3 4">
    <name type="scientific">Aerococcus agrisoli</name>
    <dbReference type="NCBI Taxonomy" id="2487350"/>
    <lineage>
        <taxon>Bacteria</taxon>
        <taxon>Bacillati</taxon>
        <taxon>Bacillota</taxon>
        <taxon>Bacilli</taxon>
        <taxon>Lactobacillales</taxon>
        <taxon>Aerococcaceae</taxon>
        <taxon>Aerococcus</taxon>
    </lineage>
</organism>
<keyword evidence="2" id="KW-1133">Transmembrane helix</keyword>
<evidence type="ECO:0000256" key="1">
    <source>
        <dbReference type="SAM" id="MobiDB-lite"/>
    </source>
</evidence>
<name>A0A3N4G7H2_9LACT</name>
<evidence type="ECO:0000256" key="2">
    <source>
        <dbReference type="SAM" id="Phobius"/>
    </source>
</evidence>
<feature type="transmembrane region" description="Helical" evidence="2">
    <location>
        <begin position="94"/>
        <end position="118"/>
    </location>
</feature>
<accession>A0A3N4G7H2</accession>
<reference evidence="3 4" key="1">
    <citation type="submission" date="2018-11" db="EMBL/GenBank/DDBJ databases">
        <title>Aerococcus sp. SJQ22, whole genome shotgun sequence.</title>
        <authorList>
            <person name="Sun L."/>
            <person name="Gao X."/>
            <person name="Chen W."/>
            <person name="Huang K."/>
        </authorList>
    </citation>
    <scope>NUCLEOTIDE SEQUENCE [LARGE SCALE GENOMIC DNA]</scope>
    <source>
        <strain evidence="3 4">SJQ22</strain>
    </source>
</reference>
<evidence type="ECO:0000313" key="4">
    <source>
        <dbReference type="Proteomes" id="UP000273977"/>
    </source>
</evidence>
<comment type="caution">
    <text evidence="3">The sequence shown here is derived from an EMBL/GenBank/DDBJ whole genome shotgun (WGS) entry which is preliminary data.</text>
</comment>
<protein>
    <submittedName>
        <fullName evidence="3">Uncharacterized protein</fullName>
    </submittedName>
</protein>
<evidence type="ECO:0000313" key="3">
    <source>
        <dbReference type="EMBL" id="RPA58679.1"/>
    </source>
</evidence>
<feature type="compositionally biased region" description="Polar residues" evidence="1">
    <location>
        <begin position="21"/>
        <end position="30"/>
    </location>
</feature>
<sequence length="122" mass="14306">MKRRTYRQAKQALEREKKQNQNKYGTTISNAQKTQVPQTTFSQDTAEFDAKSFSEAKLPQETFQDLDTNEIFFEHQKEKQYMWSGPSSQSRKQMVFIIIILAILAIIFLGPTVFHFFATIFK</sequence>
<dbReference type="AlphaFoldDB" id="A0A3N4G7H2"/>
<dbReference type="EMBL" id="RKMG01000023">
    <property type="protein sequence ID" value="RPA58679.1"/>
    <property type="molecule type" value="Genomic_DNA"/>
</dbReference>
<keyword evidence="2" id="KW-0472">Membrane</keyword>